<dbReference type="EMBL" id="JAAVVK010000002">
    <property type="protein sequence ID" value="NKE38514.1"/>
    <property type="molecule type" value="Genomic_DNA"/>
</dbReference>
<evidence type="ECO:0000313" key="3">
    <source>
        <dbReference type="Proteomes" id="UP000584587"/>
    </source>
</evidence>
<dbReference type="Gene3D" id="1.10.1760.20">
    <property type="match status" value="1"/>
</dbReference>
<proteinExistence type="predicted"/>
<keyword evidence="1" id="KW-0472">Membrane</keyword>
<name>A0A846U0G6_9MOLU</name>
<feature type="transmembrane region" description="Helical" evidence="1">
    <location>
        <begin position="129"/>
        <end position="150"/>
    </location>
</feature>
<keyword evidence="1" id="KW-1133">Transmembrane helix</keyword>
<protein>
    <recommendedName>
        <fullName evidence="4">ECF transporter S component</fullName>
    </recommendedName>
</protein>
<feature type="transmembrane region" description="Helical" evidence="1">
    <location>
        <begin position="157"/>
        <end position="177"/>
    </location>
</feature>
<feature type="transmembrane region" description="Helical" evidence="1">
    <location>
        <begin position="233"/>
        <end position="255"/>
    </location>
</feature>
<sequence>MIFKLNANDNFSLFSGKTAIYLIIAFSFIILTYILVNVFWRWLKKDKYKGPRFTTKNIAYITMLTSVSVVATIVVSLTIPITVLPPVRLAIEGLMIKISGYMFGPVIGIISATITDILVMLFVPSYINPVYIFCIILMGFLAGVAGVLKIKLKKHPWVIFLLINVFMLFFAGGGAYFALQYPEESIPLSAGITMNKYAVVGVIAGGGLLTLLVIYIWLFFYWKNSEKQKIYDILPIILLAVVSEYAVTVLIASYADMSFLSASAAKDYGLTMIPRIVMAPLKIIINSIIIYITWKTVNPLITIDNLN</sequence>
<organism evidence="2 3">
    <name type="scientific">Spiroplasma platyhelix PALS-1</name>
    <dbReference type="NCBI Taxonomy" id="1276218"/>
    <lineage>
        <taxon>Bacteria</taxon>
        <taxon>Bacillati</taxon>
        <taxon>Mycoplasmatota</taxon>
        <taxon>Mollicutes</taxon>
        <taxon>Entomoplasmatales</taxon>
        <taxon>Spiroplasmataceae</taxon>
        <taxon>Spiroplasma</taxon>
    </lineage>
</organism>
<dbReference type="Proteomes" id="UP000584587">
    <property type="component" value="Unassembled WGS sequence"/>
</dbReference>
<feature type="transmembrane region" description="Helical" evidence="1">
    <location>
        <begin position="275"/>
        <end position="294"/>
    </location>
</feature>
<accession>A0A846U0G6</accession>
<comment type="caution">
    <text evidence="2">The sequence shown here is derived from an EMBL/GenBank/DDBJ whole genome shotgun (WGS) entry which is preliminary data.</text>
</comment>
<evidence type="ECO:0000313" key="2">
    <source>
        <dbReference type="EMBL" id="NKE38514.1"/>
    </source>
</evidence>
<feature type="transmembrane region" description="Helical" evidence="1">
    <location>
        <begin position="197"/>
        <end position="221"/>
    </location>
</feature>
<reference evidence="2 3" key="1">
    <citation type="submission" date="2020-04" db="EMBL/GenBank/DDBJ databases">
        <title>Complete genome sequence of Spiroplasma platyhelix ATCC 51748, an insect isolate.</title>
        <authorList>
            <person name="Green E.A."/>
            <person name="Klassen J.L."/>
        </authorList>
    </citation>
    <scope>NUCLEOTIDE SEQUENCE [LARGE SCALE GENOMIC DNA]</scope>
    <source>
        <strain evidence="2 3">PALS-1</strain>
    </source>
</reference>
<keyword evidence="1" id="KW-0812">Transmembrane</keyword>
<dbReference type="RefSeq" id="WP_168104996.1">
    <property type="nucleotide sequence ID" value="NZ_CP051215.1"/>
</dbReference>
<feature type="transmembrane region" description="Helical" evidence="1">
    <location>
        <begin position="20"/>
        <end position="43"/>
    </location>
</feature>
<dbReference type="AlphaFoldDB" id="A0A846U0G6"/>
<feature type="transmembrane region" description="Helical" evidence="1">
    <location>
        <begin position="100"/>
        <end position="123"/>
    </location>
</feature>
<keyword evidence="3" id="KW-1185">Reference proteome</keyword>
<feature type="transmembrane region" description="Helical" evidence="1">
    <location>
        <begin position="58"/>
        <end position="79"/>
    </location>
</feature>
<gene>
    <name evidence="2" type="ORF">HER12_01945</name>
</gene>
<evidence type="ECO:0000256" key="1">
    <source>
        <dbReference type="SAM" id="Phobius"/>
    </source>
</evidence>
<evidence type="ECO:0008006" key="4">
    <source>
        <dbReference type="Google" id="ProtNLM"/>
    </source>
</evidence>